<organism evidence="2 3">
    <name type="scientific">Candidatus Spechtbacteria bacterium RIFCSPLOWO2_01_FULL_46_10</name>
    <dbReference type="NCBI Taxonomy" id="1802163"/>
    <lineage>
        <taxon>Bacteria</taxon>
        <taxon>Candidatus Spechtiibacteriota</taxon>
    </lineage>
</organism>
<gene>
    <name evidence="2" type="ORF">A2932_00830</name>
</gene>
<evidence type="ECO:0000256" key="1">
    <source>
        <dbReference type="SAM" id="Phobius"/>
    </source>
</evidence>
<evidence type="ECO:0000313" key="2">
    <source>
        <dbReference type="EMBL" id="OGZ60887.1"/>
    </source>
</evidence>
<keyword evidence="1" id="KW-0472">Membrane</keyword>
<dbReference type="InterPro" id="IPR043993">
    <property type="entry name" value="T4SS_pilin"/>
</dbReference>
<dbReference type="Proteomes" id="UP000179153">
    <property type="component" value="Unassembled WGS sequence"/>
</dbReference>
<sequence length="156" mass="16475">MFKNIFQLGIPALLALGFLFGGVGFTFAQSALPVSANECKVRSTVSVQEVRDLTGNQGSDVVGYYGGATINLNTVDGGGLICTYAMIKAVTNWIFIAVLAVSVLMLAWASFLFVTGGSSQDKQKQARQIILFSVIGLMVALLARVVPSIVRGIIGI</sequence>
<dbReference type="STRING" id="1802163.A2932_00830"/>
<dbReference type="Pfam" id="PF18895">
    <property type="entry name" value="T4SS_pilin"/>
    <property type="match status" value="1"/>
</dbReference>
<keyword evidence="1" id="KW-0812">Transmembrane</keyword>
<evidence type="ECO:0000313" key="3">
    <source>
        <dbReference type="Proteomes" id="UP000179153"/>
    </source>
</evidence>
<dbReference type="AlphaFoldDB" id="A0A1G2HEH8"/>
<comment type="caution">
    <text evidence="2">The sequence shown here is derived from an EMBL/GenBank/DDBJ whole genome shotgun (WGS) entry which is preliminary data.</text>
</comment>
<proteinExistence type="predicted"/>
<feature type="transmembrane region" description="Helical" evidence="1">
    <location>
        <begin position="129"/>
        <end position="154"/>
    </location>
</feature>
<reference evidence="2 3" key="1">
    <citation type="journal article" date="2016" name="Nat. Commun.">
        <title>Thousands of microbial genomes shed light on interconnected biogeochemical processes in an aquifer system.</title>
        <authorList>
            <person name="Anantharaman K."/>
            <person name="Brown C.T."/>
            <person name="Hug L.A."/>
            <person name="Sharon I."/>
            <person name="Castelle C.J."/>
            <person name="Probst A.J."/>
            <person name="Thomas B.C."/>
            <person name="Singh A."/>
            <person name="Wilkins M.J."/>
            <person name="Karaoz U."/>
            <person name="Brodie E.L."/>
            <person name="Williams K.H."/>
            <person name="Hubbard S.S."/>
            <person name="Banfield J.F."/>
        </authorList>
    </citation>
    <scope>NUCLEOTIDE SEQUENCE [LARGE SCALE GENOMIC DNA]</scope>
</reference>
<keyword evidence="1" id="KW-1133">Transmembrane helix</keyword>
<name>A0A1G2HEH8_9BACT</name>
<accession>A0A1G2HEH8</accession>
<feature type="transmembrane region" description="Helical" evidence="1">
    <location>
        <begin position="93"/>
        <end position="117"/>
    </location>
</feature>
<protein>
    <submittedName>
        <fullName evidence="2">Uncharacterized protein</fullName>
    </submittedName>
</protein>
<dbReference type="EMBL" id="MHOI01000034">
    <property type="protein sequence ID" value="OGZ60887.1"/>
    <property type="molecule type" value="Genomic_DNA"/>
</dbReference>